<evidence type="ECO:0000256" key="1">
    <source>
        <dbReference type="ARBA" id="ARBA00006432"/>
    </source>
</evidence>
<reference evidence="3" key="1">
    <citation type="submission" date="2022-12" db="EMBL/GenBank/DDBJ databases">
        <authorList>
            <person name="Deng Y."/>
            <person name="Zhang Y.-Q."/>
        </authorList>
    </citation>
    <scope>NUCLEOTIDE SEQUENCE</scope>
    <source>
        <strain evidence="3">CPCC 205372</strain>
    </source>
</reference>
<name>A0ABT4PS17_9MYCO</name>
<sequence length="555" mass="58752">MSRFSEAIAAAAQNSGKGLRVVRPDGRNTHLGWSDVRDRAQHIAGALHERGVGPGDRLAALVSDPSEVAPLVQAVWMRGAAITMLQQPTPRADLQAWVQSTLAMVGVLDPRLCVLGGQFVDLAATLRDAGVVTAVVDDLDGGSPIAAVSCDEEADALLQLSSGSTGTPKVVAITHRGMFENWSGIAGVYGVEPSDVLVSWLPLFHDLGMNIFMAGPMQSGMDVVTVSPDYFLTTPSIWPELITEYRGTMTGGPNFAYAVMARTLATADRGAFDLSHLRIVVSGGEPIDAGTLRRLVDAGSRFGLRETSFVVGYGMAEATLGICGTHPGSPIPTETIDVDRLESDGYAAVAPLQGGYRRREMVVLGRPVPGMGVRVVDESGDRLPPRSVGELQIRGGAVTKRFRTVDGWQDACDSTGWLATGDLGYLTDAGEIVICGRKKDTIIVAGRKLFPTHIEWAAGQIDGVRSGNAAAVRITVDEREHFAVVVESRAHTDADQVARMRQAITLRVLEEVGIAPKNVLVVGPGQVPKTSSGKVRRTAAAALLDVVTEPATGAR</sequence>
<dbReference type="GO" id="GO:0016874">
    <property type="term" value="F:ligase activity"/>
    <property type="evidence" value="ECO:0007669"/>
    <property type="project" value="UniProtKB-KW"/>
</dbReference>
<accession>A0ABT4PS17</accession>
<dbReference type="EMBL" id="JAPZPY010000003">
    <property type="protein sequence ID" value="MCZ8379362.1"/>
    <property type="molecule type" value="Genomic_DNA"/>
</dbReference>
<dbReference type="Gene3D" id="3.40.50.12780">
    <property type="entry name" value="N-terminal domain of ligase-like"/>
    <property type="match status" value="1"/>
</dbReference>
<dbReference type="PANTHER" id="PTHR22754:SF32">
    <property type="entry name" value="DISCO-INTERACTING PROTEIN 2"/>
    <property type="match status" value="1"/>
</dbReference>
<dbReference type="SUPFAM" id="SSF56801">
    <property type="entry name" value="Acetyl-CoA synthetase-like"/>
    <property type="match status" value="1"/>
</dbReference>
<proteinExistence type="inferred from homology"/>
<dbReference type="PROSITE" id="PS00455">
    <property type="entry name" value="AMP_BINDING"/>
    <property type="match status" value="1"/>
</dbReference>
<dbReference type="PANTHER" id="PTHR22754">
    <property type="entry name" value="DISCO-INTERACTING PROTEIN 2 DIP2 -RELATED"/>
    <property type="match status" value="1"/>
</dbReference>
<comment type="similarity">
    <text evidence="1">Belongs to the ATP-dependent AMP-binding enzyme family.</text>
</comment>
<dbReference type="InterPro" id="IPR045851">
    <property type="entry name" value="AMP-bd_C_sf"/>
</dbReference>
<evidence type="ECO:0000313" key="3">
    <source>
        <dbReference type="EMBL" id="MCZ8379362.1"/>
    </source>
</evidence>
<dbReference type="InterPro" id="IPR020845">
    <property type="entry name" value="AMP-binding_CS"/>
</dbReference>
<dbReference type="Pfam" id="PF00501">
    <property type="entry name" value="AMP-binding"/>
    <property type="match status" value="1"/>
</dbReference>
<dbReference type="RefSeq" id="WP_269894049.1">
    <property type="nucleotide sequence ID" value="NZ_JAPZPY010000003.1"/>
</dbReference>
<dbReference type="NCBIfam" id="NF005850">
    <property type="entry name" value="PRK07768.1"/>
    <property type="match status" value="1"/>
</dbReference>
<protein>
    <submittedName>
        <fullName evidence="3">Long-chain-fatty-acid--CoA ligase</fullName>
    </submittedName>
</protein>
<evidence type="ECO:0000259" key="2">
    <source>
        <dbReference type="Pfam" id="PF00501"/>
    </source>
</evidence>
<organism evidence="3 4">
    <name type="scientific">Mycobacterium hippophais</name>
    <dbReference type="NCBI Taxonomy" id="3016340"/>
    <lineage>
        <taxon>Bacteria</taxon>
        <taxon>Bacillati</taxon>
        <taxon>Actinomycetota</taxon>
        <taxon>Actinomycetes</taxon>
        <taxon>Mycobacteriales</taxon>
        <taxon>Mycobacteriaceae</taxon>
        <taxon>Mycobacterium</taxon>
    </lineage>
</organism>
<feature type="domain" description="AMP-dependent synthetase/ligase" evidence="2">
    <location>
        <begin position="21"/>
        <end position="400"/>
    </location>
</feature>
<keyword evidence="3" id="KW-0436">Ligase</keyword>
<comment type="caution">
    <text evidence="3">The sequence shown here is derived from an EMBL/GenBank/DDBJ whole genome shotgun (WGS) entry which is preliminary data.</text>
</comment>
<dbReference type="InterPro" id="IPR042099">
    <property type="entry name" value="ANL_N_sf"/>
</dbReference>
<gene>
    <name evidence="3" type="ORF">O6P37_10840</name>
</gene>
<dbReference type="Proteomes" id="UP001142153">
    <property type="component" value="Unassembled WGS sequence"/>
</dbReference>
<evidence type="ECO:0000313" key="4">
    <source>
        <dbReference type="Proteomes" id="UP001142153"/>
    </source>
</evidence>
<dbReference type="Gene3D" id="3.30.300.30">
    <property type="match status" value="1"/>
</dbReference>
<dbReference type="InterPro" id="IPR000873">
    <property type="entry name" value="AMP-dep_synth/lig_dom"/>
</dbReference>
<keyword evidence="4" id="KW-1185">Reference proteome</keyword>